<dbReference type="GO" id="GO:0009223">
    <property type="term" value="P:pyrimidine deoxyribonucleotide catabolic process"/>
    <property type="evidence" value="ECO:0007669"/>
    <property type="project" value="TreeGrafter"/>
</dbReference>
<dbReference type="SUPFAM" id="SSF56784">
    <property type="entry name" value="HAD-like"/>
    <property type="match status" value="1"/>
</dbReference>
<dbReference type="OrthoDB" id="278110at2"/>
<dbReference type="InterPro" id="IPR036412">
    <property type="entry name" value="HAD-like_sf"/>
</dbReference>
<comment type="similarity">
    <text evidence="1">Belongs to the 5'(3')-deoxyribonucleotidase family.</text>
</comment>
<keyword evidence="3" id="KW-1185">Reference proteome</keyword>
<dbReference type="GO" id="GO:0008253">
    <property type="term" value="F:5'-nucleotidase activity"/>
    <property type="evidence" value="ECO:0007669"/>
    <property type="project" value="InterPro"/>
</dbReference>
<name>A0A3S9P9H4_9BACT</name>
<dbReference type="Proteomes" id="UP000267268">
    <property type="component" value="Chromosome 2"/>
</dbReference>
<dbReference type="EMBL" id="CP034563">
    <property type="protein sequence ID" value="AZQ64793.1"/>
    <property type="molecule type" value="Genomic_DNA"/>
</dbReference>
<evidence type="ECO:0000313" key="3">
    <source>
        <dbReference type="Proteomes" id="UP000267268"/>
    </source>
</evidence>
<dbReference type="InterPro" id="IPR023214">
    <property type="entry name" value="HAD_sf"/>
</dbReference>
<dbReference type="Gene3D" id="3.40.50.1000">
    <property type="entry name" value="HAD superfamily/HAD-like"/>
    <property type="match status" value="1"/>
</dbReference>
<reference evidence="2 3" key="1">
    <citation type="submission" date="2018-12" db="EMBL/GenBank/DDBJ databases">
        <title>Flammeovirga pectinis sp. nov., isolated from the gut of the Korean scallop, Patinopecten yessoensis.</title>
        <authorList>
            <person name="Bae J.-W."/>
            <person name="Jeong Y.-S."/>
            <person name="Kang W."/>
        </authorList>
    </citation>
    <scope>NUCLEOTIDE SEQUENCE [LARGE SCALE GENOMIC DNA]</scope>
    <source>
        <strain evidence="2 3">L12M1</strain>
    </source>
</reference>
<evidence type="ECO:0000256" key="1">
    <source>
        <dbReference type="ARBA" id="ARBA00009589"/>
    </source>
</evidence>
<proteinExistence type="inferred from homology"/>
<evidence type="ECO:0000313" key="2">
    <source>
        <dbReference type="EMBL" id="AZQ64793.1"/>
    </source>
</evidence>
<dbReference type="KEGG" id="fll:EI427_21450"/>
<sequence length="192" mass="22727">MNKQILYIDMDGVTVDYTASELKNEPGFFLQMPPIKDAISSIKKLSKLFDIYFLSTAPWSNPNAWKEKRLWIEKHFGDQFNKRLILTHNKQLNKGDFLIDDRPHANGANQFEGDLLHFGSNEFKDWNAVVNYLCFEPIEIPEATMVYWSKKYKRFKNKEKAIAFFRKTRKQTPYANLYNNSGLQLYEVEYYV</sequence>
<dbReference type="PANTHER" id="PTHR16504:SF4">
    <property type="entry name" value="5'(3')-DEOXYRIBONUCLEOTIDASE"/>
    <property type="match status" value="1"/>
</dbReference>
<gene>
    <name evidence="2" type="ORF">EI427_21450</name>
</gene>
<dbReference type="InterPro" id="IPR010708">
    <property type="entry name" value="5'(3')-deoxyribonucleotidase"/>
</dbReference>
<accession>A0A3S9P9H4</accession>
<dbReference type="Pfam" id="PF06941">
    <property type="entry name" value="NT5C"/>
    <property type="match status" value="1"/>
</dbReference>
<organism evidence="2 3">
    <name type="scientific">Flammeovirga pectinis</name>
    <dbReference type="NCBI Taxonomy" id="2494373"/>
    <lineage>
        <taxon>Bacteria</taxon>
        <taxon>Pseudomonadati</taxon>
        <taxon>Bacteroidota</taxon>
        <taxon>Cytophagia</taxon>
        <taxon>Cytophagales</taxon>
        <taxon>Flammeovirgaceae</taxon>
        <taxon>Flammeovirga</taxon>
    </lineage>
</organism>
<dbReference type="RefSeq" id="WP_126618863.1">
    <property type="nucleotide sequence ID" value="NZ_CP034563.1"/>
</dbReference>
<protein>
    <submittedName>
        <fullName evidence="2">Uncharacterized protein</fullName>
    </submittedName>
</protein>
<dbReference type="AlphaFoldDB" id="A0A3S9P9H4"/>
<dbReference type="PANTHER" id="PTHR16504">
    <property type="entry name" value="5'(3')-DEOXYRIBONUCLEOTIDASE"/>
    <property type="match status" value="1"/>
</dbReference>